<name>C5K4P0_PERM5</name>
<evidence type="ECO:0000256" key="1">
    <source>
        <dbReference type="SAM" id="MobiDB-lite"/>
    </source>
</evidence>
<accession>C5K4P0</accession>
<proteinExistence type="predicted"/>
<dbReference type="RefSeq" id="XP_002788516.1">
    <property type="nucleotide sequence ID" value="XM_002788470.1"/>
</dbReference>
<keyword evidence="3" id="KW-1185">Reference proteome</keyword>
<protein>
    <submittedName>
        <fullName evidence="2">Uncharacterized protein</fullName>
    </submittedName>
</protein>
<dbReference type="EMBL" id="GG670562">
    <property type="protein sequence ID" value="EER20312.1"/>
    <property type="molecule type" value="Genomic_DNA"/>
</dbReference>
<evidence type="ECO:0000313" key="3">
    <source>
        <dbReference type="Proteomes" id="UP000007800"/>
    </source>
</evidence>
<dbReference type="OrthoDB" id="1305878at2759"/>
<sequence length="95" mass="10279">MPPRRSVAAKAEAAPLAYKLRYCDKDSISPIYTVRSVARYCPFRGCQWDGKHGDLEAHMGDCDCDPSRVPDFLKSSSLDDPEGTVDGVVMGGALG</sequence>
<dbReference type="GeneID" id="9053865"/>
<organism evidence="3">
    <name type="scientific">Perkinsus marinus (strain ATCC 50983 / TXsc)</name>
    <dbReference type="NCBI Taxonomy" id="423536"/>
    <lineage>
        <taxon>Eukaryota</taxon>
        <taxon>Sar</taxon>
        <taxon>Alveolata</taxon>
        <taxon>Perkinsozoa</taxon>
        <taxon>Perkinsea</taxon>
        <taxon>Perkinsida</taxon>
        <taxon>Perkinsidae</taxon>
        <taxon>Perkinsus</taxon>
    </lineage>
</organism>
<reference evidence="2 3" key="1">
    <citation type="submission" date="2008-07" db="EMBL/GenBank/DDBJ databases">
        <authorList>
            <person name="El-Sayed N."/>
            <person name="Caler E."/>
            <person name="Inman J."/>
            <person name="Amedeo P."/>
            <person name="Hass B."/>
            <person name="Wortman J."/>
        </authorList>
    </citation>
    <scope>NUCLEOTIDE SEQUENCE [LARGE SCALE GENOMIC DNA]</scope>
    <source>
        <strain evidence="3">ATCC 50983 / TXsc</strain>
    </source>
</reference>
<feature type="region of interest" description="Disordered" evidence="1">
    <location>
        <begin position="75"/>
        <end position="95"/>
    </location>
</feature>
<dbReference type="AlphaFoldDB" id="C5K4P0"/>
<dbReference type="InParanoid" id="C5K4P0"/>
<dbReference type="Proteomes" id="UP000007800">
    <property type="component" value="Unassembled WGS sequence"/>
</dbReference>
<gene>
    <name evidence="2" type="ORF">Pmar_PMAR010046</name>
</gene>
<evidence type="ECO:0000313" key="2">
    <source>
        <dbReference type="EMBL" id="EER20312.1"/>
    </source>
</evidence>